<evidence type="ECO:0008006" key="3">
    <source>
        <dbReference type="Google" id="ProtNLM"/>
    </source>
</evidence>
<dbReference type="AlphaFoldDB" id="A0A4Q1C4H4"/>
<comment type="caution">
    <text evidence="1">The sequence shown here is derived from an EMBL/GenBank/DDBJ whole genome shotgun (WGS) entry which is preliminary data.</text>
</comment>
<dbReference type="OrthoDB" id="195368at2"/>
<proteinExistence type="predicted"/>
<organism evidence="1 2">
    <name type="scientific">Oleiharenicola lentus</name>
    <dbReference type="NCBI Taxonomy" id="2508720"/>
    <lineage>
        <taxon>Bacteria</taxon>
        <taxon>Pseudomonadati</taxon>
        <taxon>Verrucomicrobiota</taxon>
        <taxon>Opitutia</taxon>
        <taxon>Opitutales</taxon>
        <taxon>Opitutaceae</taxon>
        <taxon>Oleiharenicola</taxon>
    </lineage>
</organism>
<gene>
    <name evidence="1" type="ORF">ESB00_16495</name>
</gene>
<protein>
    <recommendedName>
        <fullName evidence="3">TIGR03067 domain-containing protein</fullName>
    </recommendedName>
</protein>
<dbReference type="Proteomes" id="UP000290218">
    <property type="component" value="Unassembled WGS sequence"/>
</dbReference>
<name>A0A4Q1C4H4_9BACT</name>
<keyword evidence="2" id="KW-1185">Reference proteome</keyword>
<dbReference type="RefSeq" id="WP_129048886.1">
    <property type="nucleotide sequence ID" value="NZ_SDHX01000002.1"/>
</dbReference>
<evidence type="ECO:0000313" key="2">
    <source>
        <dbReference type="Proteomes" id="UP000290218"/>
    </source>
</evidence>
<accession>A0A4Q1C4H4</accession>
<evidence type="ECO:0000313" key="1">
    <source>
        <dbReference type="EMBL" id="RXK53297.1"/>
    </source>
</evidence>
<reference evidence="1 2" key="1">
    <citation type="submission" date="2019-01" db="EMBL/GenBank/DDBJ databases">
        <title>Lacunisphaera sp. strain TWA-58.</title>
        <authorList>
            <person name="Chen W.-M."/>
        </authorList>
    </citation>
    <scope>NUCLEOTIDE SEQUENCE [LARGE SCALE GENOMIC DNA]</scope>
    <source>
        <strain evidence="1 2">TWA-58</strain>
    </source>
</reference>
<sequence length="115" mass="12341">MSAALPGRWEMIKAELAGENAPDMLALRVVLELTSVTYAVSFAGQVADRGTYVLAGETLTLTGTAGPNQGRTIPCILQHRGDLLRVCYGLDGTAPTEFATKPGTQHYLATYRRKS</sequence>
<dbReference type="EMBL" id="SDHX01000002">
    <property type="protein sequence ID" value="RXK53297.1"/>
    <property type="molecule type" value="Genomic_DNA"/>
</dbReference>